<dbReference type="PANTHER" id="PTHR36923">
    <property type="entry name" value="FERREDOXIN"/>
    <property type="match status" value="1"/>
</dbReference>
<evidence type="ECO:0000256" key="7">
    <source>
        <dbReference type="ARBA" id="ARBA00023291"/>
    </source>
</evidence>
<dbReference type="SUPFAM" id="SSF54862">
    <property type="entry name" value="4Fe-4S ferredoxins"/>
    <property type="match status" value="1"/>
</dbReference>
<evidence type="ECO:0000256" key="6">
    <source>
        <dbReference type="ARBA" id="ARBA00023014"/>
    </source>
</evidence>
<keyword evidence="2" id="KW-0813">Transport</keyword>
<dbReference type="Pfam" id="PF13459">
    <property type="entry name" value="Fer4_15"/>
    <property type="match status" value="1"/>
</dbReference>
<dbReference type="Proteomes" id="UP001501020">
    <property type="component" value="Unassembled WGS sequence"/>
</dbReference>
<evidence type="ECO:0000256" key="4">
    <source>
        <dbReference type="ARBA" id="ARBA00022982"/>
    </source>
</evidence>
<accession>A0ABP5JIE9</accession>
<comment type="cofactor">
    <cofactor evidence="1">
        <name>[3Fe-4S] cluster</name>
        <dbReference type="ChEBI" id="CHEBI:21137"/>
    </cofactor>
</comment>
<evidence type="ECO:0000256" key="3">
    <source>
        <dbReference type="ARBA" id="ARBA00022723"/>
    </source>
</evidence>
<dbReference type="RefSeq" id="WP_344260185.1">
    <property type="nucleotide sequence ID" value="NZ_BAAAMR010000001.1"/>
</dbReference>
<proteinExistence type="predicted"/>
<keyword evidence="5" id="KW-0408">Iron</keyword>
<dbReference type="PANTHER" id="PTHR36923:SF3">
    <property type="entry name" value="FERREDOXIN"/>
    <property type="match status" value="1"/>
</dbReference>
<keyword evidence="4" id="KW-0249">Electron transport</keyword>
<keyword evidence="6" id="KW-0411">Iron-sulfur</keyword>
<evidence type="ECO:0000313" key="9">
    <source>
        <dbReference type="Proteomes" id="UP001501020"/>
    </source>
</evidence>
<reference evidence="9" key="1">
    <citation type="journal article" date="2019" name="Int. J. Syst. Evol. Microbiol.">
        <title>The Global Catalogue of Microorganisms (GCM) 10K type strain sequencing project: providing services to taxonomists for standard genome sequencing and annotation.</title>
        <authorList>
            <consortium name="The Broad Institute Genomics Platform"/>
            <consortium name="The Broad Institute Genome Sequencing Center for Infectious Disease"/>
            <person name="Wu L."/>
            <person name="Ma J."/>
        </authorList>
    </citation>
    <scope>NUCLEOTIDE SEQUENCE [LARGE SCALE GENOMIC DNA]</scope>
    <source>
        <strain evidence="9">JCM 13850</strain>
    </source>
</reference>
<gene>
    <name evidence="8" type="ORF">GCM10009727_01570</name>
</gene>
<keyword evidence="7" id="KW-0003">3Fe-4S</keyword>
<keyword evidence="3" id="KW-0479">Metal-binding</keyword>
<organism evidence="8 9">
    <name type="scientific">Actinomadura napierensis</name>
    <dbReference type="NCBI Taxonomy" id="267854"/>
    <lineage>
        <taxon>Bacteria</taxon>
        <taxon>Bacillati</taxon>
        <taxon>Actinomycetota</taxon>
        <taxon>Actinomycetes</taxon>
        <taxon>Streptosporangiales</taxon>
        <taxon>Thermomonosporaceae</taxon>
        <taxon>Actinomadura</taxon>
    </lineage>
</organism>
<keyword evidence="9" id="KW-1185">Reference proteome</keyword>
<evidence type="ECO:0000256" key="1">
    <source>
        <dbReference type="ARBA" id="ARBA00001927"/>
    </source>
</evidence>
<evidence type="ECO:0000256" key="2">
    <source>
        <dbReference type="ARBA" id="ARBA00022448"/>
    </source>
</evidence>
<evidence type="ECO:0000256" key="5">
    <source>
        <dbReference type="ARBA" id="ARBA00023004"/>
    </source>
</evidence>
<dbReference type="InterPro" id="IPR051269">
    <property type="entry name" value="Fe-S_cluster_ET"/>
</dbReference>
<dbReference type="EMBL" id="BAAAMR010000001">
    <property type="protein sequence ID" value="GAA2118477.1"/>
    <property type="molecule type" value="Genomic_DNA"/>
</dbReference>
<protein>
    <submittedName>
        <fullName evidence="8">Ferredoxin</fullName>
    </submittedName>
</protein>
<sequence>MDVRKQFHVTENLGDEMRIELDLGKCAGHGVCALEAPEIFDIDDESGLAVLRTERPEGREAAVNTAVRGCPERAITIA</sequence>
<name>A0ABP5JIE9_9ACTN</name>
<evidence type="ECO:0000313" key="8">
    <source>
        <dbReference type="EMBL" id="GAA2118477.1"/>
    </source>
</evidence>
<dbReference type="Gene3D" id="3.30.70.20">
    <property type="match status" value="1"/>
</dbReference>
<comment type="caution">
    <text evidence="8">The sequence shown here is derived from an EMBL/GenBank/DDBJ whole genome shotgun (WGS) entry which is preliminary data.</text>
</comment>